<reference evidence="1" key="1">
    <citation type="journal article" date="2021" name="Microb. Physiol.">
        <title>Proteogenomic Insights into the Physiology of Marine, Sulfate-Reducing, Filamentous Desulfonema limicola and Desulfonema magnum.</title>
        <authorList>
            <person name="Schnaars V."/>
            <person name="Wohlbrand L."/>
            <person name="Scheve S."/>
            <person name="Hinrichs C."/>
            <person name="Reinhardt R."/>
            <person name="Rabus R."/>
        </authorList>
    </citation>
    <scope>NUCLEOTIDE SEQUENCE</scope>
    <source>
        <strain evidence="1">5ac10</strain>
    </source>
</reference>
<dbReference type="InterPro" id="IPR035093">
    <property type="entry name" value="RelE/ParE_toxin_dom_sf"/>
</dbReference>
<evidence type="ECO:0000313" key="1">
    <source>
        <dbReference type="EMBL" id="QTA77929.1"/>
    </source>
</evidence>
<keyword evidence="2" id="KW-1185">Reference proteome</keyword>
<sequence length="111" mass="12918">MDITFKTKKLKKIFNNSKLLIKEYGEQTADKIQIRMIVLRSANNLDLVPKTPPDRCHQLTNNRKETFAVDLKHPFRLIFKPDMEEIPKLSDGGIDLKEINVIKILGVEDYH</sequence>
<dbReference type="KEGG" id="dli:dnl_01310"/>
<dbReference type="Gene3D" id="3.30.2310.20">
    <property type="entry name" value="RelE-like"/>
    <property type="match status" value="1"/>
</dbReference>
<name>A0A975B357_9BACT</name>
<accession>A0A975B357</accession>
<proteinExistence type="predicted"/>
<protein>
    <submittedName>
        <fullName evidence="1">Toxin-antitoxin system, toxin component, RelE/ParE-like</fullName>
    </submittedName>
</protein>
<dbReference type="AlphaFoldDB" id="A0A975B357"/>
<gene>
    <name evidence="1" type="ORF">dnl_01310</name>
</gene>
<dbReference type="SUPFAM" id="SSF143011">
    <property type="entry name" value="RelE-like"/>
    <property type="match status" value="1"/>
</dbReference>
<dbReference type="RefSeq" id="WP_207689846.1">
    <property type="nucleotide sequence ID" value="NZ_CP061799.1"/>
</dbReference>
<dbReference type="Proteomes" id="UP000663720">
    <property type="component" value="Chromosome"/>
</dbReference>
<organism evidence="1 2">
    <name type="scientific">Desulfonema limicola</name>
    <dbReference type="NCBI Taxonomy" id="45656"/>
    <lineage>
        <taxon>Bacteria</taxon>
        <taxon>Pseudomonadati</taxon>
        <taxon>Thermodesulfobacteriota</taxon>
        <taxon>Desulfobacteria</taxon>
        <taxon>Desulfobacterales</taxon>
        <taxon>Desulfococcaceae</taxon>
        <taxon>Desulfonema</taxon>
    </lineage>
</organism>
<dbReference type="EMBL" id="CP061799">
    <property type="protein sequence ID" value="QTA77929.1"/>
    <property type="molecule type" value="Genomic_DNA"/>
</dbReference>
<evidence type="ECO:0000313" key="2">
    <source>
        <dbReference type="Proteomes" id="UP000663720"/>
    </source>
</evidence>